<dbReference type="InterPro" id="IPR012337">
    <property type="entry name" value="RNaseH-like_sf"/>
</dbReference>
<evidence type="ECO:0000259" key="1">
    <source>
        <dbReference type="SMART" id="SM00479"/>
    </source>
</evidence>
<dbReference type="PANTHER" id="PTHR30231">
    <property type="entry name" value="DNA POLYMERASE III SUBUNIT EPSILON"/>
    <property type="match status" value="1"/>
</dbReference>
<accession>A0ABT6X9U3</accession>
<keyword evidence="3" id="KW-1185">Reference proteome</keyword>
<keyword evidence="2" id="KW-0540">Nuclease</keyword>
<dbReference type="InterPro" id="IPR036397">
    <property type="entry name" value="RNaseH_sf"/>
</dbReference>
<dbReference type="PANTHER" id="PTHR30231:SF37">
    <property type="entry name" value="EXODEOXYRIBONUCLEASE 10"/>
    <property type="match status" value="1"/>
</dbReference>
<organism evidence="2 3">
    <name type="scientific">Limnohabitans lacus</name>
    <dbReference type="NCBI Taxonomy" id="3045173"/>
    <lineage>
        <taxon>Bacteria</taxon>
        <taxon>Pseudomonadati</taxon>
        <taxon>Pseudomonadota</taxon>
        <taxon>Betaproteobacteria</taxon>
        <taxon>Burkholderiales</taxon>
        <taxon>Comamonadaceae</taxon>
        <taxon>Limnohabitans</taxon>
    </lineage>
</organism>
<gene>
    <name evidence="2" type="ORF">QLQ16_13730</name>
</gene>
<dbReference type="Gene3D" id="3.30.420.10">
    <property type="entry name" value="Ribonuclease H-like superfamily/Ribonuclease H"/>
    <property type="match status" value="1"/>
</dbReference>
<dbReference type="SUPFAM" id="SSF53098">
    <property type="entry name" value="Ribonuclease H-like"/>
    <property type="match status" value="1"/>
</dbReference>
<dbReference type="EMBL" id="JASGBH010000010">
    <property type="protein sequence ID" value="MDI9234893.1"/>
    <property type="molecule type" value="Genomic_DNA"/>
</dbReference>
<dbReference type="RefSeq" id="WP_283225234.1">
    <property type="nucleotide sequence ID" value="NZ_JASGBH010000010.1"/>
</dbReference>
<name>A0ABT6X9U3_9BURK</name>
<feature type="domain" description="Exonuclease" evidence="1">
    <location>
        <begin position="120"/>
        <end position="286"/>
    </location>
</feature>
<dbReference type="GO" id="GO:0004527">
    <property type="term" value="F:exonuclease activity"/>
    <property type="evidence" value="ECO:0007669"/>
    <property type="project" value="UniProtKB-KW"/>
</dbReference>
<comment type="caution">
    <text evidence="2">The sequence shown here is derived from an EMBL/GenBank/DDBJ whole genome shotgun (WGS) entry which is preliminary data.</text>
</comment>
<dbReference type="NCBIfam" id="NF006615">
    <property type="entry name" value="PRK09182.1"/>
    <property type="match status" value="1"/>
</dbReference>
<keyword evidence="2" id="KW-0269">Exonuclease</keyword>
<dbReference type="Pfam" id="PF00929">
    <property type="entry name" value="RNase_T"/>
    <property type="match status" value="1"/>
</dbReference>
<protein>
    <submittedName>
        <fullName evidence="2">3'-5' exonuclease</fullName>
    </submittedName>
</protein>
<dbReference type="SMART" id="SM00479">
    <property type="entry name" value="EXOIII"/>
    <property type="match status" value="1"/>
</dbReference>
<dbReference type="InterPro" id="IPR013520">
    <property type="entry name" value="Ribonucl_H"/>
</dbReference>
<dbReference type="CDD" id="cd06127">
    <property type="entry name" value="DEDDh"/>
    <property type="match status" value="1"/>
</dbReference>
<sequence>MSKTDQMSFFGFEAEPAAVPAAAKAKPVKPKVAKPAAPAVKQADVILVQSAPSDLSAEPDLSLPKAQAPALAERQDARTAFADEHEVMAQALSDHPDFRVLRRLVPRTDYGLVNGQSTRRIIVLDTETTGLDPRSEKIIELAMLSVLVDTATGLPVGPVTVYESFEDPGRPIPPQITEITGIDDSMVQGQRIDDAAVTALVEQADLIVAHNAGFDRPFVEARLPVFALKAWNCSFAGIDWKKEGSGSAKLEFLASERGWFYDAHRAQVDCHALLQVLSSPLADGKTGLTRLLDGAGKTRFKLRATGAPFDAKDKLKSRGYRWDGEGRVWWCSLSSDELLQAECLWLRAEVYGQRGAHLHLEAMDSLVQFSNRPGHLTEKSL</sequence>
<evidence type="ECO:0000313" key="2">
    <source>
        <dbReference type="EMBL" id="MDI9234893.1"/>
    </source>
</evidence>
<dbReference type="Proteomes" id="UP001431902">
    <property type="component" value="Unassembled WGS sequence"/>
</dbReference>
<reference evidence="2" key="1">
    <citation type="submission" date="2023-05" db="EMBL/GenBank/DDBJ databases">
        <title>Limnohabitans sp. strain HM2-2 Genome sequencing and assembly.</title>
        <authorList>
            <person name="Jung Y."/>
        </authorList>
    </citation>
    <scope>NUCLEOTIDE SEQUENCE</scope>
    <source>
        <strain evidence="2">HM2-2</strain>
    </source>
</reference>
<proteinExistence type="predicted"/>
<evidence type="ECO:0000313" key="3">
    <source>
        <dbReference type="Proteomes" id="UP001431902"/>
    </source>
</evidence>
<keyword evidence="2" id="KW-0378">Hydrolase</keyword>